<dbReference type="PANTHER" id="PTHR47763:SF1">
    <property type="entry name" value="DUF659 DOMAIN-CONTAINING PROTEIN"/>
    <property type="match status" value="1"/>
</dbReference>
<dbReference type="Gene3D" id="3.40.50.410">
    <property type="entry name" value="von Willebrand factor, type A domain"/>
    <property type="match status" value="2"/>
</dbReference>
<dbReference type="GO" id="GO:0008270">
    <property type="term" value="F:zinc ion binding"/>
    <property type="evidence" value="ECO:0007669"/>
    <property type="project" value="UniProtKB-KW"/>
</dbReference>
<dbReference type="Gene3D" id="1.20.120.1750">
    <property type="match status" value="1"/>
</dbReference>
<dbReference type="STRING" id="74557.A0A1V9ZPZ3"/>
<keyword evidence="1" id="KW-0863">Zinc-finger</keyword>
<feature type="domain" description="RING-type" evidence="2">
    <location>
        <begin position="2142"/>
        <end position="2194"/>
    </location>
</feature>
<dbReference type="SUPFAM" id="SSF53300">
    <property type="entry name" value="vWA-like"/>
    <property type="match status" value="2"/>
</dbReference>
<keyword evidence="1" id="KW-0479">Metal-binding</keyword>
<evidence type="ECO:0000313" key="5">
    <source>
        <dbReference type="Proteomes" id="UP000243217"/>
    </source>
</evidence>
<dbReference type="SUPFAM" id="SSF57850">
    <property type="entry name" value="RING/U-box"/>
    <property type="match status" value="1"/>
</dbReference>
<evidence type="ECO:0000259" key="2">
    <source>
        <dbReference type="PROSITE" id="PS50089"/>
    </source>
</evidence>
<dbReference type="InterPro" id="IPR052969">
    <property type="entry name" value="Thr-specific_kinase-like"/>
</dbReference>
<name>A0A1V9ZPZ3_9STRA</name>
<dbReference type="PROSITE" id="PS50089">
    <property type="entry name" value="ZF_RING_2"/>
    <property type="match status" value="3"/>
</dbReference>
<dbReference type="InterPro" id="IPR001841">
    <property type="entry name" value="Znf_RING"/>
</dbReference>
<protein>
    <submittedName>
        <fullName evidence="4">Ariadne-like ring finger protein</fullName>
    </submittedName>
</protein>
<dbReference type="Pfam" id="PF26200">
    <property type="entry name" value="Rcat_RNF216"/>
    <property type="match status" value="1"/>
</dbReference>
<dbReference type="GO" id="GO:0005737">
    <property type="term" value="C:cytoplasm"/>
    <property type="evidence" value="ECO:0007669"/>
    <property type="project" value="TreeGrafter"/>
</dbReference>
<comment type="caution">
    <text evidence="4">The sequence shown here is derived from an EMBL/GenBank/DDBJ whole genome shotgun (WGS) entry which is preliminary data.</text>
</comment>
<keyword evidence="5" id="KW-1185">Reference proteome</keyword>
<keyword evidence="1" id="KW-0862">Zinc</keyword>
<dbReference type="OrthoDB" id="61092at2759"/>
<dbReference type="EMBL" id="JNBS01001754">
    <property type="protein sequence ID" value="OQS00092.1"/>
    <property type="molecule type" value="Genomic_DNA"/>
</dbReference>
<dbReference type="PROSITE" id="PS50157">
    <property type="entry name" value="ZINC_FINGER_C2H2_2"/>
    <property type="match status" value="1"/>
</dbReference>
<gene>
    <name evidence="4" type="ORF">THRCLA_21756</name>
</gene>
<evidence type="ECO:0000259" key="3">
    <source>
        <dbReference type="PROSITE" id="PS50157"/>
    </source>
</evidence>
<evidence type="ECO:0000256" key="1">
    <source>
        <dbReference type="PROSITE-ProRule" id="PRU00042"/>
    </source>
</evidence>
<dbReference type="InterPro" id="IPR036465">
    <property type="entry name" value="vWFA_dom_sf"/>
</dbReference>
<dbReference type="Proteomes" id="UP000243217">
    <property type="component" value="Unassembled WGS sequence"/>
</dbReference>
<feature type="domain" description="RING-type" evidence="2">
    <location>
        <begin position="1175"/>
        <end position="1227"/>
    </location>
</feature>
<dbReference type="PANTHER" id="PTHR47763">
    <property type="entry name" value="ALPHA-PROTEIN KINASE VWKA"/>
    <property type="match status" value="1"/>
</dbReference>
<proteinExistence type="predicted"/>
<reference evidence="4 5" key="1">
    <citation type="journal article" date="2014" name="Genome Biol. Evol.">
        <title>The secreted proteins of Achlya hypogyna and Thraustotheca clavata identify the ancestral oomycete secretome and reveal gene acquisitions by horizontal gene transfer.</title>
        <authorList>
            <person name="Misner I."/>
            <person name="Blouin N."/>
            <person name="Leonard G."/>
            <person name="Richards T.A."/>
            <person name="Lane C.E."/>
        </authorList>
    </citation>
    <scope>NUCLEOTIDE SEQUENCE [LARGE SCALE GENOMIC DNA]</scope>
    <source>
        <strain evidence="4 5">ATCC 34112</strain>
    </source>
</reference>
<dbReference type="InterPro" id="IPR013087">
    <property type="entry name" value="Znf_C2H2_type"/>
</dbReference>
<dbReference type="PROSITE" id="PS00028">
    <property type="entry name" value="ZINC_FINGER_C2H2_1"/>
    <property type="match status" value="1"/>
</dbReference>
<feature type="domain" description="RING-type" evidence="2">
    <location>
        <begin position="317"/>
        <end position="369"/>
    </location>
</feature>
<feature type="domain" description="C2H2-type" evidence="3">
    <location>
        <begin position="2308"/>
        <end position="2336"/>
    </location>
</feature>
<accession>A0A1V9ZPZ3</accession>
<dbReference type="GO" id="GO:0004674">
    <property type="term" value="F:protein serine/threonine kinase activity"/>
    <property type="evidence" value="ECO:0007669"/>
    <property type="project" value="TreeGrafter"/>
</dbReference>
<sequence>MALLCCLSDNTLLKSRAEAFLESIRGKWLPLENIVEFPELLSLEFIKLLYRGRAYLSTKEADIYSRLYQLFRMRLAASKGIELSLGYIPNKDELRPDYKTKCLSCGYQTSLSLMATPTQCALCVSYEIEEAKTIQQNHVIDDDRSHLVECRGCHGIYAVIQQELLNITPKCHYCRTLAPEHPELFECRGCLNKFVDPSGLYSKQCGDRCAVCVTTPEKSTTVKSLSFEDIITSNPHAAIAFGWTQESTLDKFIAMVFNRQLNYFKMYTQSHNIVVTTGTESMNGLVFIIDGKVVHGTDALCKEISRILLRDSLKDVCNLCFEEMTLPALESACGRCSTRVCSPCLTRWYGENQPGKLVLTANLSCAFCRRDPKLKVLRKFNRLACGLIFKNGKPEIRPDITASMGEYVLSLTSTLRQIFALTKLLYHGRLKVHIVSYKDYCDGDEVISYCSQRTHSNHDIIQFVSHLRPSGGGDFPEAVKTALNYVLASIHEIKLKNIHAKSLVLVYTDAPPHHIATSSRYQGQEMKAIYANPLYTAGHDWFGIQKACAEADVPVYTFHSHLHNEQSTILSAGFYALLGPVVVLDEITTTNITKATIGLLLQLMGQPFDFNHLFTIKQILLKDKILDRTFTLSLETELPDLFTLKAVNTEFKFPQLDFMQQDLTHLPNLFREDEGFQKMVYNVFGALFTPTTVLSLTYNPILGKLWRLCCSRRLDPRLKSLSTKLSLCTPALSGDDKQQILDWIEESHNELDRIQDSIKEASCADGCLVLESGIDYDISIDDFRSLTRAPRPGVIRNVQSILIHVQFSATTPTINEDGFSEYLPLGLSDRDLFTFLPHLVFPGMSFTLRGAVILAILCALSEHSLLKNRAANFLYAVKGTWLPLENVVSIPEIVSLEFIKLMHRSREYLTEEECRVYDQLHTIYRLRLAAPKELDVAVGYCPVKDSLSHDRKAKCHSCGHFVSYSLMVSPTQCALCVVDGVAGAIHFHRTSALPPTMSHLVECVSCHGLYAVIQVKDLNIPPKCHFCRHFTPVSIIPVVTCVGCQNKLIDPAGLYREMDQVLCAVCENTPQQNKSQLTTELQRLLHTNPTLSSAVGWSKPKKSSQYLSVVFTKELNYFKLFTRCHTLLFGIPRKRSSIDLTHDTLLLEGKTIHNPDQVRDEIKRIIRHSRLVDVCSLCYEELPLISLEKACGRCPTKVCSNCLNEWYGVTEPGKMILTSNLACPFCRQDPMLSVLQKYNRQACTLTQLHKNNWRHDMYYGWCIGCYEIKPMVERACAREVPRDVVDFSCEDCTRAQQEIERAIIEEAIARLNRKEAVDLPKDIMYIIEERVKSTTHLTIKNMEPQCEAEPTWIELAGDKKEIDLFLVCDTTGSMGTYLPALKATLRQVFALTKLLYHGRLFIHIVSYKDYCDGNNFLTSCNRRLERNDGIVRFVDELVPSGGGDWPESIKTALNHVVLTADQIRQTTIDSHALVFLYADAPPHHISTESNNQKKEIAAINGNSKYRAGHDWFKIQKTLQESKISVYTFHSNVDSRQYDDLSMSFYSLLGPVIPVKSLTSSNITKATIGVLQEIMGEPFEFANEYCIATFTHDEKPYDTTYHLEHENDIPAINSITRINEPFQLPTLEYMKEDLEALLPLFGRDEDFRNLVMKTFEVIFRPENVLAVTYNPIFAKLWRLCCRQRLDPRLDDLTNKLSQCIPELASEHKSIVQTWLEESYNDSPRIHESIKAAPEGPCYILDLPDDEMSAKDLRSLARGPNPGVLGRVQSLLTHIQLVEKSDRVASDGTPMYLPQGLKNEDLFAFLPHLVCPGTSFNRRGSAILAHLCCLSDHALLATRAREYLSSISGTWLPFEYVIEFPEIVSVEFIQLMYRGLDLLTPKERNVYKQLFRIHRLRLAATKDIDVHVGFVPKKSGLWPDRKAQCDTCGYKTSYSLMVSPSKCAMCVTYEDDAKRLQENTAIEGNQSHMVECVDCHGVYAVLQVNQLSTLPKCWACRLNIPERPPTVDCHRCLNTFIDPAQLYRQNNSDSNGLWTCPVCVEEPARAIEKKLVQFKAIMGENSSLMNAFGWTTSANTKAFTTMVLNRQLPLIKIVHQSFDLLTSYTDTPTTEVDLRVIGKIVHDAVTLRDELSAMVLQDSLKDVCNLCFEELFLVNLKSACGRCTTKVCSPCLTKWYGENQPGKMVLTTNLACPFCRRDPRLGVLRRHNRQACGLIFTRNRPTYNPEMYYGWCLGCYQIKEMVERACAEEPPRNITDFHCTECLNARAERVDTTLYEGTGAVGKTHECPGCGVLTEKVSGCNHITCVCGQHWCFACGEGFDSDELVYDHMYAVHRGIDEE</sequence>
<organism evidence="4 5">
    <name type="scientific">Thraustotheca clavata</name>
    <dbReference type="NCBI Taxonomy" id="74557"/>
    <lineage>
        <taxon>Eukaryota</taxon>
        <taxon>Sar</taxon>
        <taxon>Stramenopiles</taxon>
        <taxon>Oomycota</taxon>
        <taxon>Saprolegniomycetes</taxon>
        <taxon>Saprolegniales</taxon>
        <taxon>Achlyaceae</taxon>
        <taxon>Thraustotheca</taxon>
    </lineage>
</organism>
<evidence type="ECO:0000313" key="4">
    <source>
        <dbReference type="EMBL" id="OQS00092.1"/>
    </source>
</evidence>